<keyword evidence="3" id="KW-1185">Reference proteome</keyword>
<gene>
    <name evidence="2" type="ORF">EVAR_77728_1</name>
</gene>
<comment type="caution">
    <text evidence="2">The sequence shown here is derived from an EMBL/GenBank/DDBJ whole genome shotgun (WGS) entry which is preliminary data.</text>
</comment>
<reference evidence="2 3" key="1">
    <citation type="journal article" date="2019" name="Commun. Biol.">
        <title>The bagworm genome reveals a unique fibroin gene that provides high tensile strength.</title>
        <authorList>
            <person name="Kono N."/>
            <person name="Nakamura H."/>
            <person name="Ohtoshi R."/>
            <person name="Tomita M."/>
            <person name="Numata K."/>
            <person name="Arakawa K."/>
        </authorList>
    </citation>
    <scope>NUCLEOTIDE SEQUENCE [LARGE SCALE GENOMIC DNA]</scope>
</reference>
<dbReference type="AlphaFoldDB" id="A0A4C1TDW0"/>
<feature type="compositionally biased region" description="Basic and acidic residues" evidence="1">
    <location>
        <begin position="71"/>
        <end position="101"/>
    </location>
</feature>
<evidence type="ECO:0000313" key="3">
    <source>
        <dbReference type="Proteomes" id="UP000299102"/>
    </source>
</evidence>
<name>A0A4C1TDW0_EUMVA</name>
<dbReference type="EMBL" id="BGZK01000047">
    <property type="protein sequence ID" value="GBP11587.1"/>
    <property type="molecule type" value="Genomic_DNA"/>
</dbReference>
<evidence type="ECO:0000313" key="2">
    <source>
        <dbReference type="EMBL" id="GBP11587.1"/>
    </source>
</evidence>
<evidence type="ECO:0000256" key="1">
    <source>
        <dbReference type="SAM" id="MobiDB-lite"/>
    </source>
</evidence>
<feature type="region of interest" description="Disordered" evidence="1">
    <location>
        <begin position="1"/>
        <end position="101"/>
    </location>
</feature>
<dbReference type="Proteomes" id="UP000299102">
    <property type="component" value="Unassembled WGS sequence"/>
</dbReference>
<protein>
    <submittedName>
        <fullName evidence="2">Uncharacterized protein</fullName>
    </submittedName>
</protein>
<proteinExistence type="predicted"/>
<sequence length="101" mass="11265">MRNPQTADNSEPFISGLSDAGHARPPSADVRTHSIGTTRESYDNCYKNRKLLKSRPGSESKAGPWPKSRTRQIDIDGRIGTRTEHGQRAGRERAVSPHENR</sequence>
<accession>A0A4C1TDW0</accession>
<organism evidence="2 3">
    <name type="scientific">Eumeta variegata</name>
    <name type="common">Bagworm moth</name>
    <name type="synonym">Eumeta japonica</name>
    <dbReference type="NCBI Taxonomy" id="151549"/>
    <lineage>
        <taxon>Eukaryota</taxon>
        <taxon>Metazoa</taxon>
        <taxon>Ecdysozoa</taxon>
        <taxon>Arthropoda</taxon>
        <taxon>Hexapoda</taxon>
        <taxon>Insecta</taxon>
        <taxon>Pterygota</taxon>
        <taxon>Neoptera</taxon>
        <taxon>Endopterygota</taxon>
        <taxon>Lepidoptera</taxon>
        <taxon>Glossata</taxon>
        <taxon>Ditrysia</taxon>
        <taxon>Tineoidea</taxon>
        <taxon>Psychidae</taxon>
        <taxon>Oiketicinae</taxon>
        <taxon>Eumeta</taxon>
    </lineage>
</organism>